<dbReference type="GO" id="GO:0004180">
    <property type="term" value="F:carboxypeptidase activity"/>
    <property type="evidence" value="ECO:0007669"/>
    <property type="project" value="UniProtKB-KW"/>
</dbReference>
<keyword evidence="3" id="KW-0998">Cell outer membrane</keyword>
<evidence type="ECO:0000256" key="2">
    <source>
        <dbReference type="ARBA" id="ARBA00023136"/>
    </source>
</evidence>
<dbReference type="EMBL" id="FNVA01000001">
    <property type="protein sequence ID" value="SEF55657.1"/>
    <property type="molecule type" value="Genomic_DNA"/>
</dbReference>
<evidence type="ECO:0000313" key="5">
    <source>
        <dbReference type="EMBL" id="SEF55657.1"/>
    </source>
</evidence>
<keyword evidence="5" id="KW-0121">Carboxypeptidase</keyword>
<dbReference type="Pfam" id="PF13620">
    <property type="entry name" value="CarboxypepD_reg"/>
    <property type="match status" value="1"/>
</dbReference>
<dbReference type="Proteomes" id="UP000236728">
    <property type="component" value="Unassembled WGS sequence"/>
</dbReference>
<keyword evidence="5" id="KW-0645">Protease</keyword>
<dbReference type="GO" id="GO:0009279">
    <property type="term" value="C:cell outer membrane"/>
    <property type="evidence" value="ECO:0007669"/>
    <property type="project" value="UniProtKB-SubCell"/>
</dbReference>
<dbReference type="AlphaFoldDB" id="A0A1H5T0U5"/>
<dbReference type="InterPro" id="IPR036942">
    <property type="entry name" value="Beta-barrel_TonB_sf"/>
</dbReference>
<keyword evidence="2" id="KW-0472">Membrane</keyword>
<dbReference type="Gene3D" id="2.40.170.20">
    <property type="entry name" value="TonB-dependent receptor, beta-barrel domain"/>
    <property type="match status" value="1"/>
</dbReference>
<dbReference type="InterPro" id="IPR008969">
    <property type="entry name" value="CarboxyPept-like_regulatory"/>
</dbReference>
<evidence type="ECO:0000313" key="6">
    <source>
        <dbReference type="Proteomes" id="UP000236728"/>
    </source>
</evidence>
<accession>A0A1H5T0U5</accession>
<keyword evidence="6" id="KW-1185">Reference proteome</keyword>
<keyword evidence="5" id="KW-0378">Hydrolase</keyword>
<name>A0A1H5T0U5_9BACT</name>
<dbReference type="SUPFAM" id="SSF49464">
    <property type="entry name" value="Carboxypeptidase regulatory domain-like"/>
    <property type="match status" value="1"/>
</dbReference>
<dbReference type="SUPFAM" id="SSF56935">
    <property type="entry name" value="Porins"/>
    <property type="match status" value="1"/>
</dbReference>
<protein>
    <submittedName>
        <fullName evidence="5">Carboxypeptidase regulatory-like domain-containing protein</fullName>
    </submittedName>
</protein>
<feature type="domain" description="TonB-dependent transporter Oar-like beta-barrel" evidence="4">
    <location>
        <begin position="287"/>
        <end position="1148"/>
    </location>
</feature>
<gene>
    <name evidence="5" type="ORF">SAMN05421819_0406</name>
</gene>
<sequence>MVLSSNNMRLLRAFVMAKPATEGTADVVRNERSRSRGMIAMVLFAVALLMTTTAALAQQITGTIAGTVSDSQGAVVPSASVKAINSETGFSRSTVSDSAGNYTLTYLPVGNYSVEVSAAGFKKTLQKNIVVSVDTAQAYSPSLTVGAVDETITVTTAPPLVNVSSETLGRTISPDEINNLPLVNRNAYTELSLTPGVQSNSASSQSNPNGTPNFVIGVPSTQVIVNGGIDGGVPMVSFYLDGGFNMTGLRNYGNALPNPDALEEFRVETSNFAAQYGRMSGAVVTAVTKSGTNSFHGSAFEFIRNTALNDYSWVPTGAQNPSTQIRLPLHRNQYGVTVGGPIKRDRAFFFFSYAGLRQTSGQLLTGAIVPTALERLGDFTQSPVIPNNPTTGTAWTGVNSSSNCTTAKAGCIPITSLDPTAASLTSKLVPLPNTNVTVGGKTYLEGYTGAYTTPTTEDEYLGKYDQQIGRNDHLFGSYFTIKSVSGAYGGGNIPYMVNQSNARQQDLNISDVHTIGSTKANQIWLTVTRVAGGRINLPATDLSSFGSSFTIQGPKALPQLAISSGFSAGGSLAGPVSNTNFYGLRDVFTLTLGHHALNVGGEFSLEKDAVQGNLYNFGVFNFQTSGPTSTKNSAMADYIAGLVASMEQDTPYHTLTSYFFGAGFIQDAWKITPRLTANLGLRYDIEQAPVESQNLTAGFVPGQQSTVVPSAPLGVVFPGDKGISRGIAQTSKDHLSPRLGLVYDPFGNGKTAIRAGAGMFFGSVSGNEWNQPGNAQPFAIRQTFQSITSFTNVYGNAASFPNGDPFPYTYNPTSPRFLPAAAVEAIDPKYKWPVAYQVNAAVEQQMPWGISLQTAYVGNFVRHVADGIDANNPVYAAGASSSQTSITARRPYNDNGALGQVILITSGQTANYNSLQVSAHKSLTSHFLINGYYVWSHSLWSANSSAIGISTAQNYSALNEERGPSDNDKRNTSSISGVYKIDYYRGDSLMMKNLANGWKLSAISFFNSGTPFNLTTGSDKNLDGYNNDRPNLVPGVTPITLDKHRNRFVIANTGWFNQAAFTANGPGLGIGPGGADGNVPRDFLVGPGFKDIDLAVERDFVLPKGMGFEFRAEATNAFNLVSLNNPTGTLSSGNFGKITAAAPNRIFQFGGRITF</sequence>
<dbReference type="Gene3D" id="2.60.40.1120">
    <property type="entry name" value="Carboxypeptidase-like, regulatory domain"/>
    <property type="match status" value="1"/>
</dbReference>
<evidence type="ECO:0000256" key="1">
    <source>
        <dbReference type="ARBA" id="ARBA00004442"/>
    </source>
</evidence>
<comment type="subcellular location">
    <subcellularLocation>
        <location evidence="1">Cell outer membrane</location>
    </subcellularLocation>
</comment>
<reference evidence="5 6" key="1">
    <citation type="submission" date="2016-10" db="EMBL/GenBank/DDBJ databases">
        <authorList>
            <person name="de Groot N.N."/>
        </authorList>
    </citation>
    <scope>NUCLEOTIDE SEQUENCE [LARGE SCALE GENOMIC DNA]</scope>
    <source>
        <strain evidence="5 6">DSM 22489</strain>
    </source>
</reference>
<dbReference type="InterPro" id="IPR057601">
    <property type="entry name" value="Oar-like_b-barrel"/>
</dbReference>
<dbReference type="Pfam" id="PF25183">
    <property type="entry name" value="OMP_b-brl_4"/>
    <property type="match status" value="1"/>
</dbReference>
<proteinExistence type="predicted"/>
<organism evidence="5 6">
    <name type="scientific">Bryocella elongata</name>
    <dbReference type="NCBI Taxonomy" id="863522"/>
    <lineage>
        <taxon>Bacteria</taxon>
        <taxon>Pseudomonadati</taxon>
        <taxon>Acidobacteriota</taxon>
        <taxon>Terriglobia</taxon>
        <taxon>Terriglobales</taxon>
        <taxon>Acidobacteriaceae</taxon>
        <taxon>Bryocella</taxon>
    </lineage>
</organism>
<evidence type="ECO:0000256" key="3">
    <source>
        <dbReference type="ARBA" id="ARBA00023237"/>
    </source>
</evidence>
<evidence type="ECO:0000259" key="4">
    <source>
        <dbReference type="Pfam" id="PF25183"/>
    </source>
</evidence>